<reference evidence="8 9" key="1">
    <citation type="submission" date="2016-10" db="EMBL/GenBank/DDBJ databases">
        <authorList>
            <person name="de Groot N.N."/>
        </authorList>
    </citation>
    <scope>NUCLEOTIDE SEQUENCE [LARGE SCALE GENOMIC DNA]</scope>
    <source>
        <strain evidence="8 9">A52C2</strain>
    </source>
</reference>
<dbReference type="Proteomes" id="UP000199647">
    <property type="component" value="Unassembled WGS sequence"/>
</dbReference>
<sequence length="265" mass="27983">MRDRVEDAFHVGQLAVGYGRRTIIRDLSLPTLVPGEVTALVGPNGAGKSTLLRAMAGLIRSTGSLRLGAQDLRKLSLSEHASRVTYMPQTLPQRVALTAIETVIAALKASPAGGRAGAGSQIHAVACATLSRLGIEHLAMEALDQLSGGQRQMVSLAQALVREPQVLLLDEPTSALDLRYQHLVMKLVRDLARERGIVAVVVLHDLNLAAGWADRIAMLSRGELAAFGTPAEAINAAHLAAVYGVSARVEQCSRGSLQVMVDGPA</sequence>
<dbReference type="STRING" id="1855383.SAMN05216548_104233"/>
<evidence type="ECO:0000256" key="2">
    <source>
        <dbReference type="ARBA" id="ARBA00022448"/>
    </source>
</evidence>
<dbReference type="SMART" id="SM00382">
    <property type="entry name" value="AAA"/>
    <property type="match status" value="1"/>
</dbReference>
<dbReference type="RefSeq" id="WP_092496094.1">
    <property type="nucleotide sequence ID" value="NZ_FOFG01000004.1"/>
</dbReference>
<name>A0A1H9FWH8_9HYPH</name>
<evidence type="ECO:0000256" key="3">
    <source>
        <dbReference type="ARBA" id="ARBA00022741"/>
    </source>
</evidence>
<dbReference type="SUPFAM" id="SSF52540">
    <property type="entry name" value="P-loop containing nucleoside triphosphate hydrolases"/>
    <property type="match status" value="1"/>
</dbReference>
<dbReference type="Pfam" id="PF00005">
    <property type="entry name" value="ABC_tran"/>
    <property type="match status" value="1"/>
</dbReference>
<dbReference type="PROSITE" id="PS50893">
    <property type="entry name" value="ABC_TRANSPORTER_2"/>
    <property type="match status" value="1"/>
</dbReference>
<dbReference type="InterPro" id="IPR003593">
    <property type="entry name" value="AAA+_ATPase"/>
</dbReference>
<dbReference type="PANTHER" id="PTHR42794">
    <property type="entry name" value="HEMIN IMPORT ATP-BINDING PROTEIN HMUV"/>
    <property type="match status" value="1"/>
</dbReference>
<keyword evidence="9" id="KW-1185">Reference proteome</keyword>
<dbReference type="GO" id="GO:0016887">
    <property type="term" value="F:ATP hydrolysis activity"/>
    <property type="evidence" value="ECO:0007669"/>
    <property type="project" value="InterPro"/>
</dbReference>
<evidence type="ECO:0000313" key="8">
    <source>
        <dbReference type="EMBL" id="SEQ42270.1"/>
    </source>
</evidence>
<feature type="domain" description="ABC transporter" evidence="7">
    <location>
        <begin position="3"/>
        <end position="246"/>
    </location>
</feature>
<keyword evidence="3" id="KW-0547">Nucleotide-binding</keyword>
<protein>
    <submittedName>
        <fullName evidence="8">Iron complex transport system ATP-binding protein</fullName>
    </submittedName>
</protein>
<dbReference type="InterPro" id="IPR003439">
    <property type="entry name" value="ABC_transporter-like_ATP-bd"/>
</dbReference>
<evidence type="ECO:0000256" key="6">
    <source>
        <dbReference type="ARBA" id="ARBA00037066"/>
    </source>
</evidence>
<comment type="function">
    <text evidence="6">Part of the ABC transporter complex HmuTUV involved in hemin import. Responsible for energy coupling to the transport system.</text>
</comment>
<evidence type="ECO:0000256" key="4">
    <source>
        <dbReference type="ARBA" id="ARBA00022840"/>
    </source>
</evidence>
<organism evidence="8 9">
    <name type="scientific">Faunimonas pinastri</name>
    <dbReference type="NCBI Taxonomy" id="1855383"/>
    <lineage>
        <taxon>Bacteria</taxon>
        <taxon>Pseudomonadati</taxon>
        <taxon>Pseudomonadota</taxon>
        <taxon>Alphaproteobacteria</taxon>
        <taxon>Hyphomicrobiales</taxon>
        <taxon>Afifellaceae</taxon>
        <taxon>Faunimonas</taxon>
    </lineage>
</organism>
<evidence type="ECO:0000256" key="5">
    <source>
        <dbReference type="ARBA" id="ARBA00022967"/>
    </source>
</evidence>
<accession>A0A1H9FWH8</accession>
<dbReference type="CDD" id="cd03214">
    <property type="entry name" value="ABC_Iron-Siderophores_B12_Hemin"/>
    <property type="match status" value="1"/>
</dbReference>
<evidence type="ECO:0000256" key="1">
    <source>
        <dbReference type="ARBA" id="ARBA00005417"/>
    </source>
</evidence>
<gene>
    <name evidence="8" type="ORF">SAMN05216548_104233</name>
</gene>
<keyword evidence="2" id="KW-0813">Transport</keyword>
<dbReference type="InterPro" id="IPR017871">
    <property type="entry name" value="ABC_transporter-like_CS"/>
</dbReference>
<evidence type="ECO:0000313" key="9">
    <source>
        <dbReference type="Proteomes" id="UP000199647"/>
    </source>
</evidence>
<dbReference type="AlphaFoldDB" id="A0A1H9FWH8"/>
<dbReference type="PANTHER" id="PTHR42794:SF1">
    <property type="entry name" value="HEMIN IMPORT ATP-BINDING PROTEIN HMUV"/>
    <property type="match status" value="1"/>
</dbReference>
<keyword evidence="4 8" id="KW-0067">ATP-binding</keyword>
<dbReference type="GO" id="GO:0005524">
    <property type="term" value="F:ATP binding"/>
    <property type="evidence" value="ECO:0007669"/>
    <property type="project" value="UniProtKB-KW"/>
</dbReference>
<proteinExistence type="inferred from homology"/>
<dbReference type="Gene3D" id="3.40.50.300">
    <property type="entry name" value="P-loop containing nucleotide triphosphate hydrolases"/>
    <property type="match status" value="1"/>
</dbReference>
<dbReference type="InterPro" id="IPR027417">
    <property type="entry name" value="P-loop_NTPase"/>
</dbReference>
<dbReference type="PROSITE" id="PS00211">
    <property type="entry name" value="ABC_TRANSPORTER_1"/>
    <property type="match status" value="1"/>
</dbReference>
<dbReference type="OrthoDB" id="9799337at2"/>
<keyword evidence="5" id="KW-1278">Translocase</keyword>
<comment type="similarity">
    <text evidence="1">Belongs to the ABC transporter superfamily.</text>
</comment>
<dbReference type="EMBL" id="FOFG01000004">
    <property type="protein sequence ID" value="SEQ42270.1"/>
    <property type="molecule type" value="Genomic_DNA"/>
</dbReference>
<evidence type="ECO:0000259" key="7">
    <source>
        <dbReference type="PROSITE" id="PS50893"/>
    </source>
</evidence>